<dbReference type="RefSeq" id="WP_227182042.1">
    <property type="nucleotide sequence ID" value="NZ_JAJBZT010000013.1"/>
</dbReference>
<sequence length="401" mass="43375">MKTLTLSIAANRTRSSDVRELLKYAQLPGMISLAGGLPDPALFDVAGIDAATAEVFANEARSALQYGQTDGQVSLREAVTGLMKQRGANVAPENVLITSGSQQALDLVARSILNEGDFVAVERPSYLAALQIFHLLGAETVSIPVDGDGAVVDALLSLPADKPKPKLLYLVSNFANPSGATLTLARREKLVRWAVENEVFVLEDDPYGALRYRGSPEVPLVALAEKVPGALEWVGYLSSFSKIMAPGLRIGWAVLPAVLHDACVRIKQALDLHTSTFNQAIAARYLASGRLESHLDTVCKVYGERAEALASALTEAFGDKLRFNRPDGGMFLWGRFEDGTNARELLYIAREKGMIFVPGDVFYPDTPDTSAIRFSFVTVDNAGLLEGVKRLKAAYDEMKQS</sequence>
<dbReference type="CDD" id="cd00609">
    <property type="entry name" value="AAT_like"/>
    <property type="match status" value="1"/>
</dbReference>
<evidence type="ECO:0000313" key="7">
    <source>
        <dbReference type="EMBL" id="MCB6185211.1"/>
    </source>
</evidence>
<keyword evidence="3 7" id="KW-0032">Aminotransferase</keyword>
<dbReference type="Gene3D" id="3.40.640.10">
    <property type="entry name" value="Type I PLP-dependent aspartate aminotransferase-like (Major domain)"/>
    <property type="match status" value="1"/>
</dbReference>
<organism evidence="7 8">
    <name type="scientific">Leeia speluncae</name>
    <dbReference type="NCBI Taxonomy" id="2884804"/>
    <lineage>
        <taxon>Bacteria</taxon>
        <taxon>Pseudomonadati</taxon>
        <taxon>Pseudomonadota</taxon>
        <taxon>Betaproteobacteria</taxon>
        <taxon>Neisseriales</taxon>
        <taxon>Leeiaceae</taxon>
        <taxon>Leeia</taxon>
    </lineage>
</organism>
<keyword evidence="8" id="KW-1185">Reference proteome</keyword>
<evidence type="ECO:0000259" key="6">
    <source>
        <dbReference type="Pfam" id="PF00155"/>
    </source>
</evidence>
<gene>
    <name evidence="7" type="ORF">LIN78_16820</name>
</gene>
<evidence type="ECO:0000256" key="5">
    <source>
        <dbReference type="ARBA" id="ARBA00022898"/>
    </source>
</evidence>
<dbReference type="InterPro" id="IPR015421">
    <property type="entry name" value="PyrdxlP-dep_Trfase_major"/>
</dbReference>
<dbReference type="Proteomes" id="UP001165395">
    <property type="component" value="Unassembled WGS sequence"/>
</dbReference>
<feature type="domain" description="Aminotransferase class I/classII large" evidence="6">
    <location>
        <begin position="50"/>
        <end position="391"/>
    </location>
</feature>
<comment type="caution">
    <text evidence="7">The sequence shown here is derived from an EMBL/GenBank/DDBJ whole genome shotgun (WGS) entry which is preliminary data.</text>
</comment>
<dbReference type="Pfam" id="PF00155">
    <property type="entry name" value="Aminotran_1_2"/>
    <property type="match status" value="1"/>
</dbReference>
<reference evidence="7" key="1">
    <citation type="submission" date="2021-10" db="EMBL/GenBank/DDBJ databases">
        <title>The complete genome sequence of Leeia sp. TBRC 13508.</title>
        <authorList>
            <person name="Charoenyingcharoen P."/>
            <person name="Yukphan P."/>
        </authorList>
    </citation>
    <scope>NUCLEOTIDE SEQUENCE</scope>
    <source>
        <strain evidence="7">TBRC 13508</strain>
    </source>
</reference>
<dbReference type="PANTHER" id="PTHR42790">
    <property type="entry name" value="AMINOTRANSFERASE"/>
    <property type="match status" value="1"/>
</dbReference>
<dbReference type="InterPro" id="IPR004839">
    <property type="entry name" value="Aminotransferase_I/II_large"/>
</dbReference>
<dbReference type="Gene3D" id="3.90.1150.10">
    <property type="entry name" value="Aspartate Aminotransferase, domain 1"/>
    <property type="match status" value="1"/>
</dbReference>
<keyword evidence="4" id="KW-0808">Transferase</keyword>
<dbReference type="EMBL" id="JAJBZT010000013">
    <property type="protein sequence ID" value="MCB6185211.1"/>
    <property type="molecule type" value="Genomic_DNA"/>
</dbReference>
<accession>A0ABS8DAG9</accession>
<dbReference type="InterPro" id="IPR015422">
    <property type="entry name" value="PyrdxlP-dep_Trfase_small"/>
</dbReference>
<protein>
    <recommendedName>
        <fullName evidence="2">Putative 8-amino-7-oxononanoate synthase</fullName>
    </recommendedName>
</protein>
<evidence type="ECO:0000256" key="2">
    <source>
        <dbReference type="ARBA" id="ARBA00021531"/>
    </source>
</evidence>
<dbReference type="InterPro" id="IPR050859">
    <property type="entry name" value="Class-I_PLP-dep_aminotransf"/>
</dbReference>
<dbReference type="GO" id="GO:0008483">
    <property type="term" value="F:transaminase activity"/>
    <property type="evidence" value="ECO:0007669"/>
    <property type="project" value="UniProtKB-KW"/>
</dbReference>
<dbReference type="PANTHER" id="PTHR42790:SF19">
    <property type="entry name" value="KYNURENINE_ALPHA-AMINOADIPATE AMINOTRANSFERASE, MITOCHONDRIAL"/>
    <property type="match status" value="1"/>
</dbReference>
<dbReference type="InterPro" id="IPR015424">
    <property type="entry name" value="PyrdxlP-dep_Trfase"/>
</dbReference>
<evidence type="ECO:0000256" key="3">
    <source>
        <dbReference type="ARBA" id="ARBA00022576"/>
    </source>
</evidence>
<name>A0ABS8DAG9_9NEIS</name>
<dbReference type="SUPFAM" id="SSF53383">
    <property type="entry name" value="PLP-dependent transferases"/>
    <property type="match status" value="1"/>
</dbReference>
<evidence type="ECO:0000256" key="4">
    <source>
        <dbReference type="ARBA" id="ARBA00022679"/>
    </source>
</evidence>
<proteinExistence type="predicted"/>
<evidence type="ECO:0000256" key="1">
    <source>
        <dbReference type="ARBA" id="ARBA00001933"/>
    </source>
</evidence>
<evidence type="ECO:0000313" key="8">
    <source>
        <dbReference type="Proteomes" id="UP001165395"/>
    </source>
</evidence>
<keyword evidence="5" id="KW-0663">Pyridoxal phosphate</keyword>
<comment type="cofactor">
    <cofactor evidence="1">
        <name>pyridoxal 5'-phosphate</name>
        <dbReference type="ChEBI" id="CHEBI:597326"/>
    </cofactor>
</comment>